<feature type="transmembrane region" description="Helical" evidence="1">
    <location>
        <begin position="21"/>
        <end position="38"/>
    </location>
</feature>
<dbReference type="PATRIC" id="fig|1126833.4.peg.4136"/>
<feature type="transmembrane region" description="Helical" evidence="1">
    <location>
        <begin position="94"/>
        <end position="111"/>
    </location>
</feature>
<dbReference type="RefSeq" id="WP_045671661.1">
    <property type="nucleotide sequence ID" value="NZ_CP011058.1"/>
</dbReference>
<dbReference type="HOGENOM" id="CLU_1439400_0_0_9"/>
<gene>
    <name evidence="2" type="ORF">VN24_18795</name>
</gene>
<reference evidence="2 3" key="1">
    <citation type="journal article" date="2015" name="J. Biotechnol.">
        <title>Complete genome sequence of Paenibacillus beijingensis 7188(T) (=DSM 24997(T)), a novel rhizobacterium from jujube garden soil.</title>
        <authorList>
            <person name="Kwak Y."/>
            <person name="Shin J.H."/>
        </authorList>
    </citation>
    <scope>NUCLEOTIDE SEQUENCE [LARGE SCALE GENOMIC DNA]</scope>
    <source>
        <strain evidence="2 3">DSM 24997</strain>
    </source>
</reference>
<proteinExistence type="predicted"/>
<dbReference type="AlphaFoldDB" id="A0A0D5NMU3"/>
<evidence type="ECO:0008006" key="4">
    <source>
        <dbReference type="Google" id="ProtNLM"/>
    </source>
</evidence>
<accession>A0A0D5NMU3</accession>
<evidence type="ECO:0000256" key="1">
    <source>
        <dbReference type="SAM" id="Phobius"/>
    </source>
</evidence>
<keyword evidence="3" id="KW-1185">Reference proteome</keyword>
<reference evidence="3" key="2">
    <citation type="submission" date="2015-03" db="EMBL/GenBank/DDBJ databases">
        <title>Genome sequence of Paenibacillus beijingensis strain DSM 24997T.</title>
        <authorList>
            <person name="Kwak Y."/>
            <person name="Shin J.-H."/>
        </authorList>
    </citation>
    <scope>NUCLEOTIDE SEQUENCE [LARGE SCALE GENOMIC DNA]</scope>
    <source>
        <strain evidence="3">DSM 24997</strain>
    </source>
</reference>
<protein>
    <recommendedName>
        <fullName evidence="4">Aminotriazole resistance protein</fullName>
    </recommendedName>
</protein>
<dbReference type="KEGG" id="pbj:VN24_18795"/>
<feature type="transmembrane region" description="Helical" evidence="1">
    <location>
        <begin position="132"/>
        <end position="155"/>
    </location>
</feature>
<dbReference type="STRING" id="1126833.VN24_18795"/>
<dbReference type="Proteomes" id="UP000032633">
    <property type="component" value="Chromosome"/>
</dbReference>
<keyword evidence="1" id="KW-0472">Membrane</keyword>
<dbReference type="EMBL" id="CP011058">
    <property type="protein sequence ID" value="AJY76233.1"/>
    <property type="molecule type" value="Genomic_DNA"/>
</dbReference>
<evidence type="ECO:0000313" key="2">
    <source>
        <dbReference type="EMBL" id="AJY76233.1"/>
    </source>
</evidence>
<name>A0A0D5NMU3_9BACL</name>
<sequence>MENKVSLQSEARTSSTGVMSIVFWVVFGVLTGVLWAYVNPIALVPGVIHLRIFAFLPAVVGIIFGPKTGFFAGYIGTVVWALLAGTFLPAHSLLADGIMVGFTGWLPAMMVGRGKTLAQLGHDKSVVIKSALWSLVAGVIMIVIACASLDFLGIFDFWWSVLWIGISDVPPLVIGTPILVVFLARRLEKMQTMIPWS</sequence>
<feature type="transmembrane region" description="Helical" evidence="1">
    <location>
        <begin position="44"/>
        <end position="64"/>
    </location>
</feature>
<evidence type="ECO:0000313" key="3">
    <source>
        <dbReference type="Proteomes" id="UP000032633"/>
    </source>
</evidence>
<feature type="transmembrane region" description="Helical" evidence="1">
    <location>
        <begin position="71"/>
        <end position="88"/>
    </location>
</feature>
<feature type="transmembrane region" description="Helical" evidence="1">
    <location>
        <begin position="161"/>
        <end position="184"/>
    </location>
</feature>
<organism evidence="2 3">
    <name type="scientific">Paenibacillus beijingensis</name>
    <dbReference type="NCBI Taxonomy" id="1126833"/>
    <lineage>
        <taxon>Bacteria</taxon>
        <taxon>Bacillati</taxon>
        <taxon>Bacillota</taxon>
        <taxon>Bacilli</taxon>
        <taxon>Bacillales</taxon>
        <taxon>Paenibacillaceae</taxon>
        <taxon>Paenibacillus</taxon>
    </lineage>
</organism>
<keyword evidence="1" id="KW-0812">Transmembrane</keyword>
<keyword evidence="1" id="KW-1133">Transmembrane helix</keyword>